<sequence>MTYYLYIPISRKKLPLDQQEAVKQWVALEKQKNKNVILCYQGEKLPALPDSAKVGVWLHGTPGAPPFTTIDSETARHHPSVSSHLRLTHKKDTILVPQIADDLVKDGLLQSFNPDSKNRLRIKLFFFDAGKQAESLASAFRNSLRKYEQYHQGHIRIDYYPGHLSELKTKQADEPAHKFICTPQSGQELRAKTLRHSFYNSEAAAPKLTIGQVNEVIKQYRAYKSSRWGGLSGRFGLNTFFSSDASLQAIDLLDNSQLSDTKRFNYAVQFLKRFPNTHLAKYLRPEIEASEKGNNQLYSGQPARAFG</sequence>
<protein>
    <submittedName>
        <fullName evidence="1">Uncharacterized protein</fullName>
    </submittedName>
</protein>
<gene>
    <name evidence="1" type="ORF">Lery_0741</name>
</gene>
<dbReference type="PATRIC" id="fig|448.7.peg.775"/>
<accession>A0A0W0TSB0</accession>
<organism evidence="1 2">
    <name type="scientific">Legionella erythra</name>
    <dbReference type="NCBI Taxonomy" id="448"/>
    <lineage>
        <taxon>Bacteria</taxon>
        <taxon>Pseudomonadati</taxon>
        <taxon>Pseudomonadota</taxon>
        <taxon>Gammaproteobacteria</taxon>
        <taxon>Legionellales</taxon>
        <taxon>Legionellaceae</taxon>
        <taxon>Legionella</taxon>
    </lineage>
</organism>
<proteinExistence type="predicted"/>
<dbReference type="EMBL" id="LNYA01000018">
    <property type="protein sequence ID" value="KTC98577.1"/>
    <property type="molecule type" value="Genomic_DNA"/>
</dbReference>
<evidence type="ECO:0000313" key="2">
    <source>
        <dbReference type="Proteomes" id="UP000054773"/>
    </source>
</evidence>
<dbReference type="Proteomes" id="UP000054773">
    <property type="component" value="Unassembled WGS sequence"/>
</dbReference>
<reference evidence="1 2" key="1">
    <citation type="submission" date="2015-11" db="EMBL/GenBank/DDBJ databases">
        <title>Genomic analysis of 38 Legionella species identifies large and diverse effector repertoires.</title>
        <authorList>
            <person name="Burstein D."/>
            <person name="Amaro F."/>
            <person name="Zusman T."/>
            <person name="Lifshitz Z."/>
            <person name="Cohen O."/>
            <person name="Gilbert J.A."/>
            <person name="Pupko T."/>
            <person name="Shuman H.A."/>
            <person name="Segal G."/>
        </authorList>
    </citation>
    <scope>NUCLEOTIDE SEQUENCE [LARGE SCALE GENOMIC DNA]</scope>
    <source>
        <strain evidence="1 2">SE-32A-C8</strain>
    </source>
</reference>
<name>A0A0W0TSB0_LEGER</name>
<comment type="caution">
    <text evidence="1">The sequence shown here is derived from an EMBL/GenBank/DDBJ whole genome shotgun (WGS) entry which is preliminary data.</text>
</comment>
<keyword evidence="2" id="KW-1185">Reference proteome</keyword>
<dbReference type="RefSeq" id="WP_131751021.1">
    <property type="nucleotide sequence ID" value="NZ_CAAAHY010000008.1"/>
</dbReference>
<dbReference type="OrthoDB" id="5638079at2"/>
<evidence type="ECO:0000313" key="1">
    <source>
        <dbReference type="EMBL" id="KTC98577.1"/>
    </source>
</evidence>
<dbReference type="AlphaFoldDB" id="A0A0W0TSB0"/>